<dbReference type="Proteomes" id="UP000255425">
    <property type="component" value="Unassembled WGS sequence"/>
</dbReference>
<organism evidence="2 3">
    <name type="scientific">Staphylococcus saccharolyticus</name>
    <dbReference type="NCBI Taxonomy" id="33028"/>
    <lineage>
        <taxon>Bacteria</taxon>
        <taxon>Bacillati</taxon>
        <taxon>Bacillota</taxon>
        <taxon>Bacilli</taxon>
        <taxon>Bacillales</taxon>
        <taxon>Staphylococcaceae</taxon>
        <taxon>Staphylococcus</taxon>
    </lineage>
</organism>
<accession>A0A380H643</accession>
<protein>
    <submittedName>
        <fullName evidence="2">von Willebrand factor A</fullName>
    </submittedName>
</protein>
<sequence>MELHEGENSEVMADNDTAREGDSTDDMTDMMTKKGKVSQNTLDC</sequence>
<reference evidence="2 3" key="1">
    <citation type="submission" date="2018-06" db="EMBL/GenBank/DDBJ databases">
        <authorList>
            <consortium name="Pathogen Informatics"/>
            <person name="Doyle S."/>
        </authorList>
    </citation>
    <scope>NUCLEOTIDE SEQUENCE [LARGE SCALE GENOMIC DNA]</scope>
    <source>
        <strain evidence="2 3">NCTC11807</strain>
    </source>
</reference>
<dbReference type="AlphaFoldDB" id="A0A380H643"/>
<dbReference type="EMBL" id="UHDZ01000001">
    <property type="protein sequence ID" value="SUM71918.1"/>
    <property type="molecule type" value="Genomic_DNA"/>
</dbReference>
<proteinExistence type="predicted"/>
<evidence type="ECO:0000256" key="1">
    <source>
        <dbReference type="SAM" id="MobiDB-lite"/>
    </source>
</evidence>
<gene>
    <name evidence="2" type="ORF">NCTC11807_01641</name>
</gene>
<evidence type="ECO:0000313" key="3">
    <source>
        <dbReference type="Proteomes" id="UP000255425"/>
    </source>
</evidence>
<keyword evidence="3" id="KW-1185">Reference proteome</keyword>
<evidence type="ECO:0000313" key="2">
    <source>
        <dbReference type="EMBL" id="SUM71918.1"/>
    </source>
</evidence>
<feature type="region of interest" description="Disordered" evidence="1">
    <location>
        <begin position="1"/>
        <end position="44"/>
    </location>
</feature>
<name>A0A380H643_9STAP</name>